<proteinExistence type="predicted"/>
<dbReference type="Proteomes" id="UP000789396">
    <property type="component" value="Unassembled WGS sequence"/>
</dbReference>
<accession>A0A9N9I9J5</accession>
<organism evidence="2 3">
    <name type="scientific">Racocetra fulgida</name>
    <dbReference type="NCBI Taxonomy" id="60492"/>
    <lineage>
        <taxon>Eukaryota</taxon>
        <taxon>Fungi</taxon>
        <taxon>Fungi incertae sedis</taxon>
        <taxon>Mucoromycota</taxon>
        <taxon>Glomeromycotina</taxon>
        <taxon>Glomeromycetes</taxon>
        <taxon>Diversisporales</taxon>
        <taxon>Gigasporaceae</taxon>
        <taxon>Racocetra</taxon>
    </lineage>
</organism>
<protein>
    <submittedName>
        <fullName evidence="2">2344_t:CDS:1</fullName>
    </submittedName>
</protein>
<keyword evidence="3" id="KW-1185">Reference proteome</keyword>
<dbReference type="EMBL" id="CAJVPZ010027059">
    <property type="protein sequence ID" value="CAG8727482.1"/>
    <property type="molecule type" value="Genomic_DNA"/>
</dbReference>
<feature type="non-terminal residue" evidence="2">
    <location>
        <position position="43"/>
    </location>
</feature>
<evidence type="ECO:0000256" key="1">
    <source>
        <dbReference type="SAM" id="MobiDB-lite"/>
    </source>
</evidence>
<evidence type="ECO:0000313" key="3">
    <source>
        <dbReference type="Proteomes" id="UP000789396"/>
    </source>
</evidence>
<reference evidence="2" key="1">
    <citation type="submission" date="2021-06" db="EMBL/GenBank/DDBJ databases">
        <authorList>
            <person name="Kallberg Y."/>
            <person name="Tangrot J."/>
            <person name="Rosling A."/>
        </authorList>
    </citation>
    <scope>NUCLEOTIDE SEQUENCE</scope>
    <source>
        <strain evidence="2">IN212</strain>
    </source>
</reference>
<feature type="compositionally biased region" description="Pro residues" evidence="1">
    <location>
        <begin position="9"/>
        <end position="24"/>
    </location>
</feature>
<feature type="region of interest" description="Disordered" evidence="1">
    <location>
        <begin position="1"/>
        <end position="33"/>
    </location>
</feature>
<gene>
    <name evidence="2" type="ORF">RFULGI_LOCUS11883</name>
</gene>
<name>A0A9N9I9J5_9GLOM</name>
<sequence length="43" mass="4933">MCQRQPSLQPLPPKPDQERPPSPPSSVDFSKKKRYQLYYLGGS</sequence>
<evidence type="ECO:0000313" key="2">
    <source>
        <dbReference type="EMBL" id="CAG8727482.1"/>
    </source>
</evidence>
<dbReference type="AlphaFoldDB" id="A0A9N9I9J5"/>
<comment type="caution">
    <text evidence="2">The sequence shown here is derived from an EMBL/GenBank/DDBJ whole genome shotgun (WGS) entry which is preliminary data.</text>
</comment>